<keyword evidence="10" id="KW-0067">ATP-binding</keyword>
<evidence type="ECO:0000256" key="9">
    <source>
        <dbReference type="ARBA" id="ARBA00022777"/>
    </source>
</evidence>
<keyword evidence="8" id="KW-0547">Nucleotide-binding</keyword>
<dbReference type="CDD" id="cd00075">
    <property type="entry name" value="HATPase"/>
    <property type="match status" value="1"/>
</dbReference>
<keyword evidence="4" id="KW-1003">Cell membrane</keyword>
<dbReference type="PROSITE" id="PS50885">
    <property type="entry name" value="HAMP"/>
    <property type="match status" value="1"/>
</dbReference>
<keyword evidence="13 15" id="KW-0472">Membrane</keyword>
<accession>A0ABQ2L014</accession>
<keyword evidence="9" id="KW-0418">Kinase</keyword>
<protein>
    <recommendedName>
        <fullName evidence="3">histidine kinase</fullName>
        <ecNumber evidence="3">2.7.13.3</ecNumber>
    </recommendedName>
</protein>
<dbReference type="InterPro" id="IPR050428">
    <property type="entry name" value="TCS_sensor_his_kinase"/>
</dbReference>
<evidence type="ECO:0000259" key="17">
    <source>
        <dbReference type="PROSITE" id="PS50885"/>
    </source>
</evidence>
<evidence type="ECO:0000313" key="18">
    <source>
        <dbReference type="EMBL" id="GGN98086.1"/>
    </source>
</evidence>
<dbReference type="PANTHER" id="PTHR45436:SF5">
    <property type="entry name" value="SENSOR HISTIDINE KINASE TRCS"/>
    <property type="match status" value="1"/>
</dbReference>
<keyword evidence="5" id="KW-0597">Phosphoprotein</keyword>
<dbReference type="SMART" id="SM00387">
    <property type="entry name" value="HATPase_c"/>
    <property type="match status" value="1"/>
</dbReference>
<keyword evidence="14" id="KW-0175">Coiled coil</keyword>
<reference evidence="19" key="1">
    <citation type="journal article" date="2019" name="Int. J. Syst. Evol. Microbiol.">
        <title>The Global Catalogue of Microorganisms (GCM) 10K type strain sequencing project: providing services to taxonomists for standard genome sequencing and annotation.</title>
        <authorList>
            <consortium name="The Broad Institute Genomics Platform"/>
            <consortium name="The Broad Institute Genome Sequencing Center for Infectious Disease"/>
            <person name="Wu L."/>
            <person name="Ma J."/>
        </authorList>
    </citation>
    <scope>NUCLEOTIDE SEQUENCE [LARGE SCALE GENOMIC DNA]</scope>
    <source>
        <strain evidence="19">CGMCC 1.6964</strain>
    </source>
</reference>
<sequence>MKLRTWLLIAFLALMLLPLAAGIVFYQLIGKLDAERSFTDYMAVSNRIAQVESIVRQPKLYRSFREADYKELDEQVDDSLRIELFTPKGTVLYSSMEGSEHYAVPLMNRNLYAELYELQINPRSYVKKEPVFENGEMVGLYEITAARGEWQENIRQRTMMVGSVLGLFILLLYMVMLLLIRRKLIRPMQLLIDRMNAFASGEPITTADYRSSDEMGRLMKHFTDMQQTIEASRQELERKQQEKAFMISALSHDLKTPLTSIRAYAEGLDSQLLDEREEGEYRRQLIAQADRMHGMLDDLSLYAVLEKGGDEEQKVEVEAEEFLEMLLEGYGALAMSRDVRLETEISVSGGRLSVDPQLMMRMMDNLVGNAVRHTPVGGRLILGAMSASRQLPAWLFPPFADGVRQLCGAESEDVLLLVQNEGEPVPEELLNRLFEPFYQGNASRSLAGAGSFGLGLTIASRIVRRHGGEIKLFSEENYGTLVVCRLQGIETKQQTIEEWYEESL</sequence>
<feature type="domain" description="Histidine kinase" evidence="16">
    <location>
        <begin position="249"/>
        <end position="490"/>
    </location>
</feature>
<evidence type="ECO:0000256" key="5">
    <source>
        <dbReference type="ARBA" id="ARBA00022553"/>
    </source>
</evidence>
<evidence type="ECO:0000256" key="4">
    <source>
        <dbReference type="ARBA" id="ARBA00022475"/>
    </source>
</evidence>
<evidence type="ECO:0000256" key="6">
    <source>
        <dbReference type="ARBA" id="ARBA00022679"/>
    </source>
</evidence>
<dbReference type="InterPro" id="IPR003660">
    <property type="entry name" value="HAMP_dom"/>
</dbReference>
<dbReference type="CDD" id="cd06225">
    <property type="entry name" value="HAMP"/>
    <property type="match status" value="1"/>
</dbReference>
<comment type="subcellular location">
    <subcellularLocation>
        <location evidence="2">Cell membrane</location>
        <topology evidence="2">Multi-pass membrane protein</topology>
    </subcellularLocation>
</comment>
<feature type="coiled-coil region" evidence="14">
    <location>
        <begin position="222"/>
        <end position="249"/>
    </location>
</feature>
<dbReference type="SUPFAM" id="SSF47384">
    <property type="entry name" value="Homodimeric domain of signal transducing histidine kinase"/>
    <property type="match status" value="1"/>
</dbReference>
<dbReference type="SUPFAM" id="SSF158472">
    <property type="entry name" value="HAMP domain-like"/>
    <property type="match status" value="1"/>
</dbReference>
<keyword evidence="12" id="KW-0902">Two-component regulatory system</keyword>
<evidence type="ECO:0000256" key="15">
    <source>
        <dbReference type="SAM" id="Phobius"/>
    </source>
</evidence>
<dbReference type="Proteomes" id="UP000606653">
    <property type="component" value="Unassembled WGS sequence"/>
</dbReference>
<feature type="domain" description="HAMP" evidence="17">
    <location>
        <begin position="182"/>
        <end position="234"/>
    </location>
</feature>
<keyword evidence="6" id="KW-0808">Transferase</keyword>
<comment type="caution">
    <text evidence="18">The sequence shown here is derived from an EMBL/GenBank/DDBJ whole genome shotgun (WGS) entry which is preliminary data.</text>
</comment>
<evidence type="ECO:0000313" key="19">
    <source>
        <dbReference type="Proteomes" id="UP000606653"/>
    </source>
</evidence>
<keyword evidence="11 15" id="KW-1133">Transmembrane helix</keyword>
<evidence type="ECO:0000256" key="14">
    <source>
        <dbReference type="SAM" id="Coils"/>
    </source>
</evidence>
<evidence type="ECO:0000256" key="10">
    <source>
        <dbReference type="ARBA" id="ARBA00022840"/>
    </source>
</evidence>
<dbReference type="SMART" id="SM00388">
    <property type="entry name" value="HisKA"/>
    <property type="match status" value="1"/>
</dbReference>
<dbReference type="RefSeq" id="WP_018977201.1">
    <property type="nucleotide sequence ID" value="NZ_BMLN01000004.1"/>
</dbReference>
<dbReference type="Gene3D" id="6.10.340.10">
    <property type="match status" value="1"/>
</dbReference>
<comment type="catalytic activity">
    <reaction evidence="1">
        <text>ATP + protein L-histidine = ADP + protein N-phospho-L-histidine.</text>
        <dbReference type="EC" id="2.7.13.3"/>
    </reaction>
</comment>
<dbReference type="Pfam" id="PF00672">
    <property type="entry name" value="HAMP"/>
    <property type="match status" value="1"/>
</dbReference>
<organism evidence="18 19">
    <name type="scientific">Saccharibacillus kuerlensis</name>
    <dbReference type="NCBI Taxonomy" id="459527"/>
    <lineage>
        <taxon>Bacteria</taxon>
        <taxon>Bacillati</taxon>
        <taxon>Bacillota</taxon>
        <taxon>Bacilli</taxon>
        <taxon>Bacillales</taxon>
        <taxon>Paenibacillaceae</taxon>
        <taxon>Saccharibacillus</taxon>
    </lineage>
</organism>
<dbReference type="InterPro" id="IPR005467">
    <property type="entry name" value="His_kinase_dom"/>
</dbReference>
<dbReference type="InterPro" id="IPR036890">
    <property type="entry name" value="HATPase_C_sf"/>
</dbReference>
<evidence type="ECO:0000256" key="7">
    <source>
        <dbReference type="ARBA" id="ARBA00022692"/>
    </source>
</evidence>
<dbReference type="InterPro" id="IPR003661">
    <property type="entry name" value="HisK_dim/P_dom"/>
</dbReference>
<dbReference type="Gene3D" id="1.10.287.130">
    <property type="match status" value="1"/>
</dbReference>
<dbReference type="InterPro" id="IPR036097">
    <property type="entry name" value="HisK_dim/P_sf"/>
</dbReference>
<dbReference type="InterPro" id="IPR004358">
    <property type="entry name" value="Sig_transdc_His_kin-like_C"/>
</dbReference>
<name>A0ABQ2L014_9BACL</name>
<dbReference type="Gene3D" id="3.30.565.10">
    <property type="entry name" value="Histidine kinase-like ATPase, C-terminal domain"/>
    <property type="match status" value="1"/>
</dbReference>
<evidence type="ECO:0000256" key="11">
    <source>
        <dbReference type="ARBA" id="ARBA00022989"/>
    </source>
</evidence>
<dbReference type="SMART" id="SM00304">
    <property type="entry name" value="HAMP"/>
    <property type="match status" value="1"/>
</dbReference>
<evidence type="ECO:0000259" key="16">
    <source>
        <dbReference type="PROSITE" id="PS50109"/>
    </source>
</evidence>
<evidence type="ECO:0000256" key="8">
    <source>
        <dbReference type="ARBA" id="ARBA00022741"/>
    </source>
</evidence>
<keyword evidence="7 15" id="KW-0812">Transmembrane</keyword>
<feature type="transmembrane region" description="Helical" evidence="15">
    <location>
        <begin position="159"/>
        <end position="180"/>
    </location>
</feature>
<dbReference type="PRINTS" id="PR00344">
    <property type="entry name" value="BCTRLSENSOR"/>
</dbReference>
<evidence type="ECO:0000256" key="12">
    <source>
        <dbReference type="ARBA" id="ARBA00023012"/>
    </source>
</evidence>
<dbReference type="EC" id="2.7.13.3" evidence="3"/>
<keyword evidence="19" id="KW-1185">Reference proteome</keyword>
<evidence type="ECO:0000256" key="3">
    <source>
        <dbReference type="ARBA" id="ARBA00012438"/>
    </source>
</evidence>
<evidence type="ECO:0000256" key="13">
    <source>
        <dbReference type="ARBA" id="ARBA00023136"/>
    </source>
</evidence>
<dbReference type="InterPro" id="IPR003594">
    <property type="entry name" value="HATPase_dom"/>
</dbReference>
<dbReference type="Pfam" id="PF02518">
    <property type="entry name" value="HATPase_c"/>
    <property type="match status" value="1"/>
</dbReference>
<dbReference type="PROSITE" id="PS50109">
    <property type="entry name" value="HIS_KIN"/>
    <property type="match status" value="1"/>
</dbReference>
<evidence type="ECO:0000256" key="1">
    <source>
        <dbReference type="ARBA" id="ARBA00000085"/>
    </source>
</evidence>
<proteinExistence type="predicted"/>
<evidence type="ECO:0000256" key="2">
    <source>
        <dbReference type="ARBA" id="ARBA00004651"/>
    </source>
</evidence>
<dbReference type="EMBL" id="BMLN01000004">
    <property type="protein sequence ID" value="GGN98086.1"/>
    <property type="molecule type" value="Genomic_DNA"/>
</dbReference>
<dbReference type="SUPFAM" id="SSF55874">
    <property type="entry name" value="ATPase domain of HSP90 chaperone/DNA topoisomerase II/histidine kinase"/>
    <property type="match status" value="1"/>
</dbReference>
<gene>
    <name evidence="18" type="ORF">GCM10010969_16710</name>
</gene>
<dbReference type="PANTHER" id="PTHR45436">
    <property type="entry name" value="SENSOR HISTIDINE KINASE YKOH"/>
    <property type="match status" value="1"/>
</dbReference>
<dbReference type="CDD" id="cd00082">
    <property type="entry name" value="HisKA"/>
    <property type="match status" value="1"/>
</dbReference>
<dbReference type="Pfam" id="PF00512">
    <property type="entry name" value="HisKA"/>
    <property type="match status" value="1"/>
</dbReference>